<dbReference type="EMBL" id="JBHUEQ010000032">
    <property type="protein sequence ID" value="MFD1747245.1"/>
    <property type="molecule type" value="Genomic_DNA"/>
</dbReference>
<gene>
    <name evidence="2" type="ORF">ACFSE1_17375</name>
</gene>
<keyword evidence="2" id="KW-0418">Kinase</keyword>
<dbReference type="CDD" id="cd01918">
    <property type="entry name" value="HprK_C"/>
    <property type="match status" value="1"/>
</dbReference>
<dbReference type="RefSeq" id="WP_377404149.1">
    <property type="nucleotide sequence ID" value="NZ_JBHUEQ010000032.1"/>
</dbReference>
<organism evidence="2 3">
    <name type="scientific">Rhizobium helianthi</name>
    <dbReference type="NCBI Taxonomy" id="1132695"/>
    <lineage>
        <taxon>Bacteria</taxon>
        <taxon>Pseudomonadati</taxon>
        <taxon>Pseudomonadota</taxon>
        <taxon>Alphaproteobacteria</taxon>
        <taxon>Hyphomicrobiales</taxon>
        <taxon>Rhizobiaceae</taxon>
        <taxon>Rhizobium/Agrobacterium group</taxon>
        <taxon>Rhizobium</taxon>
    </lineage>
</organism>
<dbReference type="Pfam" id="PF07475">
    <property type="entry name" value="Hpr_kinase_C"/>
    <property type="match status" value="1"/>
</dbReference>
<proteinExistence type="predicted"/>
<comment type="caution">
    <text evidence="2">The sequence shown here is derived from an EMBL/GenBank/DDBJ whole genome shotgun (WGS) entry which is preliminary data.</text>
</comment>
<name>A0ABW4M711_9HYPH</name>
<dbReference type="SUPFAM" id="SSF53795">
    <property type="entry name" value="PEP carboxykinase-like"/>
    <property type="match status" value="1"/>
</dbReference>
<dbReference type="InterPro" id="IPR027417">
    <property type="entry name" value="P-loop_NTPase"/>
</dbReference>
<evidence type="ECO:0000313" key="3">
    <source>
        <dbReference type="Proteomes" id="UP001597322"/>
    </source>
</evidence>
<accession>A0ABW4M711</accession>
<keyword evidence="2" id="KW-0808">Transferase</keyword>
<evidence type="ECO:0000259" key="1">
    <source>
        <dbReference type="Pfam" id="PF07475"/>
    </source>
</evidence>
<feature type="domain" description="HPr kinase/phosphorylase C-terminal" evidence="1">
    <location>
        <begin position="7"/>
        <end position="89"/>
    </location>
</feature>
<protein>
    <submittedName>
        <fullName evidence="2">HPr kinase/phosphorylase</fullName>
    </submittedName>
</protein>
<keyword evidence="3" id="KW-1185">Reference proteome</keyword>
<dbReference type="Gene3D" id="3.40.50.300">
    <property type="entry name" value="P-loop containing nucleotide triphosphate hydrolases"/>
    <property type="match status" value="1"/>
</dbReference>
<dbReference type="Proteomes" id="UP001597322">
    <property type="component" value="Unassembled WGS sequence"/>
</dbReference>
<dbReference type="GO" id="GO:0016301">
    <property type="term" value="F:kinase activity"/>
    <property type="evidence" value="ECO:0007669"/>
    <property type="project" value="UniProtKB-KW"/>
</dbReference>
<sequence>MTSGPINLHGTAVVLGKKGILITGPSGSGKSSLAFTLIAETVRQGSFAALVADDQILVSGNQQGIVARRPPSIAGLIEIRGSGIVKVPSVEEAQLHLAVRVISLAGSERLPPDQEYLDLPPFGALPLVRIADGCRTPLALLSALRPEFCHEQPFRGLLSLDF</sequence>
<reference evidence="3" key="1">
    <citation type="journal article" date="2019" name="Int. J. Syst. Evol. Microbiol.">
        <title>The Global Catalogue of Microorganisms (GCM) 10K type strain sequencing project: providing services to taxonomists for standard genome sequencing and annotation.</title>
        <authorList>
            <consortium name="The Broad Institute Genomics Platform"/>
            <consortium name="The Broad Institute Genome Sequencing Center for Infectious Disease"/>
            <person name="Wu L."/>
            <person name="Ma J."/>
        </authorList>
    </citation>
    <scope>NUCLEOTIDE SEQUENCE [LARGE SCALE GENOMIC DNA]</scope>
    <source>
        <strain evidence="3">CG52</strain>
    </source>
</reference>
<evidence type="ECO:0000313" key="2">
    <source>
        <dbReference type="EMBL" id="MFD1747245.1"/>
    </source>
</evidence>
<dbReference type="InterPro" id="IPR011104">
    <property type="entry name" value="Hpr_kin/Pase_C"/>
</dbReference>